<dbReference type="Proteomes" id="UP000712281">
    <property type="component" value="Unassembled WGS sequence"/>
</dbReference>
<evidence type="ECO:0000313" key="2">
    <source>
        <dbReference type="EMBL" id="KAF2576094.1"/>
    </source>
</evidence>
<evidence type="ECO:0000313" key="1">
    <source>
        <dbReference type="EMBL" id="KAF2535296.1"/>
    </source>
</evidence>
<organism evidence="1 3">
    <name type="scientific">Brassica cretica</name>
    <name type="common">Mustard</name>
    <dbReference type="NCBI Taxonomy" id="69181"/>
    <lineage>
        <taxon>Eukaryota</taxon>
        <taxon>Viridiplantae</taxon>
        <taxon>Streptophyta</taxon>
        <taxon>Embryophyta</taxon>
        <taxon>Tracheophyta</taxon>
        <taxon>Spermatophyta</taxon>
        <taxon>Magnoliopsida</taxon>
        <taxon>eudicotyledons</taxon>
        <taxon>Gunneridae</taxon>
        <taxon>Pentapetalae</taxon>
        <taxon>rosids</taxon>
        <taxon>malvids</taxon>
        <taxon>Brassicales</taxon>
        <taxon>Brassicaceae</taxon>
        <taxon>Brassiceae</taxon>
        <taxon>Brassica</taxon>
    </lineage>
</organism>
<protein>
    <submittedName>
        <fullName evidence="1">Uncharacterized protein</fullName>
    </submittedName>
</protein>
<comment type="caution">
    <text evidence="1">The sequence shown here is derived from an EMBL/GenBank/DDBJ whole genome shotgun (WGS) entry which is preliminary data.</text>
</comment>
<dbReference type="EMBL" id="QGKY02001015">
    <property type="protein sequence ID" value="KAF2576094.1"/>
    <property type="molecule type" value="Genomic_DNA"/>
</dbReference>
<gene>
    <name evidence="1" type="ORF">F2Q68_00022549</name>
    <name evidence="2" type="ORF">F2Q70_00005954</name>
</gene>
<dbReference type="EMBL" id="QGKW02002228">
    <property type="protein sequence ID" value="KAF2535296.1"/>
    <property type="molecule type" value="Genomic_DNA"/>
</dbReference>
<accession>A0A8S9FSA7</accession>
<dbReference type="AlphaFoldDB" id="A0A8S9FSA7"/>
<proteinExistence type="predicted"/>
<sequence length="155" mass="17675">MENLFVESEEIVYIEIIGDPVYDIYYDDNINFINDQLSRDVAVNQSQSMISREEVHVCSHSKPIEGVFVRSMEISGALSLYHNEYMKIKFQILVMSFAMVDVKIKLMVQKNYIIYLMDIIDGSFSGILRINGSLVLSYKASATSIGSPGVYVIYF</sequence>
<evidence type="ECO:0000313" key="3">
    <source>
        <dbReference type="Proteomes" id="UP000712281"/>
    </source>
</evidence>
<name>A0A8S9FSA7_BRACR</name>
<reference evidence="1" key="1">
    <citation type="submission" date="2019-12" db="EMBL/GenBank/DDBJ databases">
        <title>Genome sequencing and annotation of Brassica cretica.</title>
        <authorList>
            <person name="Studholme D.J."/>
            <person name="Sarris P.F."/>
        </authorList>
    </citation>
    <scope>NUCLEOTIDE SEQUENCE</scope>
    <source>
        <strain evidence="1">PFS-001/15</strain>
        <strain evidence="2">PFS-102/07</strain>
        <tissue evidence="1">Leaf</tissue>
    </source>
</reference>